<dbReference type="InterPro" id="IPR044051">
    <property type="entry name" value="Prophage_tail_N"/>
</dbReference>
<dbReference type="InterPro" id="IPR053336">
    <property type="entry name" value="Rhoptry_Surface_Assoc"/>
</dbReference>
<gene>
    <name evidence="5" type="ORF">JWYL7_1079</name>
    <name evidence="6" type="ORF">SAMN05661008_01536</name>
</gene>
<dbReference type="Gene3D" id="2.160.20.80">
    <property type="entry name" value="E3 ubiquitin-protein ligase SopA"/>
    <property type="match status" value="1"/>
</dbReference>
<dbReference type="Pfam" id="PF02018">
    <property type="entry name" value="CBM_4_9"/>
    <property type="match status" value="1"/>
</dbReference>
<dbReference type="Pfam" id="PF06605">
    <property type="entry name" value="Prophage_tail"/>
    <property type="match status" value="2"/>
</dbReference>
<accession>A0A150FQX6</accession>
<dbReference type="InterPro" id="IPR010572">
    <property type="entry name" value="Tail_dom"/>
</dbReference>
<dbReference type="SUPFAM" id="SSF49785">
    <property type="entry name" value="Galactose-binding domain-like"/>
    <property type="match status" value="1"/>
</dbReference>
<dbReference type="Proteomes" id="UP000092605">
    <property type="component" value="Unassembled WGS sequence"/>
</dbReference>
<keyword evidence="8" id="KW-1185">Reference proteome</keyword>
<feature type="domain" description="Tail spike" evidence="3">
    <location>
        <begin position="191"/>
        <end position="271"/>
    </location>
</feature>
<evidence type="ECO:0000259" key="4">
    <source>
        <dbReference type="Pfam" id="PF18994"/>
    </source>
</evidence>
<evidence type="ECO:0000256" key="1">
    <source>
        <dbReference type="ARBA" id="ARBA00022801"/>
    </source>
</evidence>
<dbReference type="NCBIfam" id="TIGR01665">
    <property type="entry name" value="put_anti_recept"/>
    <property type="match status" value="2"/>
</dbReference>
<dbReference type="SUPFAM" id="SSF141571">
    <property type="entry name" value="Pentapeptide repeat-like"/>
    <property type="match status" value="1"/>
</dbReference>
<dbReference type="PATRIC" id="fig|1121328.3.peg.1089"/>
<protein>
    <submittedName>
        <fullName evidence="5 6">Phage minor structural protein</fullName>
    </submittedName>
</protein>
<dbReference type="Pfam" id="PF18994">
    <property type="entry name" value="Prophage_tailD1"/>
    <property type="match status" value="1"/>
</dbReference>
<name>A0A150FQX6_CLOPD</name>
<keyword evidence="1" id="KW-0378">Hydrolase</keyword>
<comment type="caution">
    <text evidence="5">The sequence shown here is derived from an EMBL/GenBank/DDBJ whole genome shotgun (WGS) entry which is preliminary data.</text>
</comment>
<dbReference type="InterPro" id="IPR008979">
    <property type="entry name" value="Galactose-bd-like_sf"/>
</dbReference>
<organism evidence="5 7">
    <name type="scientific">Alkalithermobacter thermoalcaliphilus JW-YL-7 = DSM 7308</name>
    <dbReference type="NCBI Taxonomy" id="1121328"/>
    <lineage>
        <taxon>Bacteria</taxon>
        <taxon>Bacillati</taxon>
        <taxon>Bacillota</taxon>
        <taxon>Clostridia</taxon>
        <taxon>Peptostreptococcales</taxon>
        <taxon>Tepidibacteraceae</taxon>
        <taxon>Alkalithermobacter</taxon>
    </lineage>
</organism>
<evidence type="ECO:0000259" key="3">
    <source>
        <dbReference type="Pfam" id="PF06605"/>
    </source>
</evidence>
<evidence type="ECO:0000313" key="5">
    <source>
        <dbReference type="EMBL" id="KXZ40004.1"/>
    </source>
</evidence>
<feature type="domain" description="Tail spike" evidence="3">
    <location>
        <begin position="97"/>
        <end position="189"/>
    </location>
</feature>
<feature type="domain" description="Prophage endopeptidase tail N-terminal" evidence="4">
    <location>
        <begin position="7"/>
        <end position="84"/>
    </location>
</feature>
<dbReference type="PANTHER" id="PTHR37320:SF1">
    <property type="entry name" value="RHOPTRY SURFACE PROTEIN CERLI2"/>
    <property type="match status" value="1"/>
</dbReference>
<dbReference type="PANTHER" id="PTHR37320">
    <property type="entry name" value="AG-1 BLOOD STAGE MEMBRANE PROTEIN HOMOLOGUE"/>
    <property type="match status" value="1"/>
</dbReference>
<dbReference type="STRING" id="1121328.JWYL7_1079"/>
<dbReference type="OrthoDB" id="1741970at2"/>
<dbReference type="GO" id="GO:0016798">
    <property type="term" value="F:hydrolase activity, acting on glycosyl bonds"/>
    <property type="evidence" value="ECO:0007669"/>
    <property type="project" value="InterPro"/>
</dbReference>
<dbReference type="EMBL" id="LSFY01000001">
    <property type="protein sequence ID" value="KXZ40004.1"/>
    <property type="molecule type" value="Genomic_DNA"/>
</dbReference>
<evidence type="ECO:0000259" key="2">
    <source>
        <dbReference type="Pfam" id="PF02018"/>
    </source>
</evidence>
<dbReference type="InterPro" id="IPR003305">
    <property type="entry name" value="CenC_carb-bd"/>
</dbReference>
<dbReference type="Proteomes" id="UP000323392">
    <property type="component" value="Unassembled WGS sequence"/>
</dbReference>
<evidence type="ECO:0000313" key="7">
    <source>
        <dbReference type="Proteomes" id="UP000092605"/>
    </source>
</evidence>
<dbReference type="RefSeq" id="WP_066070134.1">
    <property type="nucleotide sequence ID" value="NZ_FRBG01000012.1"/>
</dbReference>
<dbReference type="InterPro" id="IPR007119">
    <property type="entry name" value="Phage_tail_spike_N"/>
</dbReference>
<dbReference type="EMBL" id="FRBG01000012">
    <property type="protein sequence ID" value="SHL13916.1"/>
    <property type="molecule type" value="Genomic_DNA"/>
</dbReference>
<dbReference type="Gene3D" id="2.60.120.260">
    <property type="entry name" value="Galactose-binding domain-like"/>
    <property type="match status" value="2"/>
</dbReference>
<dbReference type="AlphaFoldDB" id="A0A150FQX6"/>
<proteinExistence type="predicted"/>
<feature type="domain" description="CBM-cenC" evidence="2">
    <location>
        <begin position="849"/>
        <end position="971"/>
    </location>
</feature>
<sequence>MNYAKIFNSQGKTLVILDNFVTAKIKKQINGEYIFEFTTILEELKTEYIHHNNYIEVDNQFFQIAKYEKERTSENKLFIHVLCEQVSYKLIDYIVPQFIFTNATAQALVTELLKDTEFNLVCTDVTKRIDINITTEKNKRELLHHLAKRFDAEINYDKYNIYFLKKIGRNDGLQFRLSKNLKGIKKLVDNIQRDTLGNPYITYEVDLLDLSEIDEFKDIEKFELGDEIRVIDEDLDIDVNARIVEIEYNPIRRRNTRVVLSNLIQTFADLTHKIREEIEQNNSKLQVVESKIIANEGIIENLIATKADIADLNTASARIDNLEVNKANVSDLTAVNAQINNLQVNKANVADIQATNARIDNLRVTTTMIDDLAVTTAKIGDGQITSAKIEDGSITNAKIANSAITNAKIANATIQGAKIANATIDTANIKDSAITNAKIANGSIDTAKIANASITTAKITTGAITTALIESGAVGTAQIADGSITDAKIVSLTANKITSGTIDASRVNVINLKADNIVAGALTIDGDNLIHNTNFINNTSYWTISANKWVRDTSFLYDNTVTMKSEVTGETTNKWYGLFSEFIPATEGRRFVASVYSYTTNKSSIDAGAAVELEWYNNDNSRIAKTGASILPANNNVWQRFHVSGTAPAGTTKVRVRFHLVKNGIIWIAKPMLQRGSIASEWKLHTDEQISTGAITSDKIADNSITENKIPADTIKNTHISANAITGDKIVAGTITGGKIASNTITANNIASNTITAGSAIIADGAITNAKIANLDAAKITSGFISADRIQARSISVDKLSSNVGSSLDISSNIAITQRVTSETFNAGIAEAKAHADARVDGIEIGGRNLLRNSNFQTGDLTRWANWGTCQREIVEINGKYWVHLTQNDTADWRGIQQTVRYFEKNTPFTISFTAFKTDLYEGGARVLFHQVGADGNNPQPRSEFPLTNEPKRYTFSFTSTDLDKDSFNVMIGGEPRKPFDIYITDIKFEKGNKATDWTPAPEDVDEEIQAVRTYTDTQFKDAIEHTNITASEVVTNMQSEISQTSDAIIGTVSSQLIDLRDDLTTAYRSEIKSTAQSLNLEFSQMTGKLSDVEGDLSNVKSYFNFSQQGLTIGKSTSPLQISISNEQMSFLDNGQVAAYVNGQKMYIKSLHVLNSAVIGSHIIEKYNDDMTFFKWVGGN</sequence>
<evidence type="ECO:0000313" key="8">
    <source>
        <dbReference type="Proteomes" id="UP000323392"/>
    </source>
</evidence>
<reference evidence="6 8" key="2">
    <citation type="submission" date="2016-11" db="EMBL/GenBank/DDBJ databases">
        <authorList>
            <person name="Varghese N."/>
            <person name="Submissions S."/>
        </authorList>
    </citation>
    <scope>NUCLEOTIDE SEQUENCE [LARGE SCALE GENOMIC DNA]</scope>
    <source>
        <strain evidence="6 8">DSM 7308</strain>
    </source>
</reference>
<reference evidence="5 7" key="1">
    <citation type="submission" date="2016-02" db="EMBL/GenBank/DDBJ databases">
        <title>Draft genome sequence for Clostridium paradoxum JW-YL-7.</title>
        <authorList>
            <person name="Utturkar S.M."/>
            <person name="Lancaster A."/>
            <person name="Poole F.L."/>
            <person name="Adams M.W."/>
            <person name="Brown S.D."/>
        </authorList>
    </citation>
    <scope>NUCLEOTIDE SEQUENCE [LARGE SCALE GENOMIC DNA]</scope>
    <source>
        <strain evidence="5 7">JW-YL-7</strain>
    </source>
</reference>
<evidence type="ECO:0000313" key="6">
    <source>
        <dbReference type="EMBL" id="SHL13916.1"/>
    </source>
</evidence>